<keyword evidence="2" id="KW-1185">Reference proteome</keyword>
<evidence type="ECO:0000313" key="2">
    <source>
        <dbReference type="Proteomes" id="UP001497516"/>
    </source>
</evidence>
<name>A0AAV2G2C4_9ROSI</name>
<accession>A0AAV2G2C4</accession>
<dbReference type="AlphaFoldDB" id="A0AAV2G2C4"/>
<sequence>MRAKERLIWLSVFYVSGYSFWRLGSLESLHGNSSLTACFEGGEFLYNMEDLEVEGEVWKVAIKVLQVANAKTEKLSVFYQGKTRVRGADFEASYLGFGAEPGGDSSWRR</sequence>
<protein>
    <submittedName>
        <fullName evidence="1">Uncharacterized protein</fullName>
    </submittedName>
</protein>
<dbReference type="Proteomes" id="UP001497516">
    <property type="component" value="Chromosome 7"/>
</dbReference>
<proteinExistence type="predicted"/>
<organism evidence="1 2">
    <name type="scientific">Linum trigynum</name>
    <dbReference type="NCBI Taxonomy" id="586398"/>
    <lineage>
        <taxon>Eukaryota</taxon>
        <taxon>Viridiplantae</taxon>
        <taxon>Streptophyta</taxon>
        <taxon>Embryophyta</taxon>
        <taxon>Tracheophyta</taxon>
        <taxon>Spermatophyta</taxon>
        <taxon>Magnoliopsida</taxon>
        <taxon>eudicotyledons</taxon>
        <taxon>Gunneridae</taxon>
        <taxon>Pentapetalae</taxon>
        <taxon>rosids</taxon>
        <taxon>fabids</taxon>
        <taxon>Malpighiales</taxon>
        <taxon>Linaceae</taxon>
        <taxon>Linum</taxon>
    </lineage>
</organism>
<gene>
    <name evidence="1" type="ORF">LTRI10_LOCUS43826</name>
</gene>
<evidence type="ECO:0000313" key="1">
    <source>
        <dbReference type="EMBL" id="CAL1403930.1"/>
    </source>
</evidence>
<reference evidence="1 2" key="1">
    <citation type="submission" date="2024-04" db="EMBL/GenBank/DDBJ databases">
        <authorList>
            <person name="Fracassetti M."/>
        </authorList>
    </citation>
    <scope>NUCLEOTIDE SEQUENCE [LARGE SCALE GENOMIC DNA]</scope>
</reference>
<dbReference type="EMBL" id="OZ034820">
    <property type="protein sequence ID" value="CAL1403930.1"/>
    <property type="molecule type" value="Genomic_DNA"/>
</dbReference>